<dbReference type="SUPFAM" id="SSF56349">
    <property type="entry name" value="DNA breaking-rejoining enzymes"/>
    <property type="match status" value="1"/>
</dbReference>
<keyword evidence="1" id="KW-0238">DNA-binding</keyword>
<evidence type="ECO:0000259" key="2">
    <source>
        <dbReference type="Pfam" id="PF22022"/>
    </source>
</evidence>
<dbReference type="EMBL" id="JQOH01000006">
    <property type="protein sequence ID" value="KGA27867.1"/>
    <property type="molecule type" value="Genomic_DNA"/>
</dbReference>
<feature type="domain" description="Phage integrase central" evidence="2">
    <location>
        <begin position="19"/>
        <end position="80"/>
    </location>
</feature>
<dbReference type="InterPro" id="IPR053876">
    <property type="entry name" value="Phage_int_M"/>
</dbReference>
<dbReference type="GO" id="GO:0003677">
    <property type="term" value="F:DNA binding"/>
    <property type="evidence" value="ECO:0007669"/>
    <property type="project" value="UniProtKB-KW"/>
</dbReference>
<sequence>MPLTQVRGVFFYGGEEDVLAIKASELKNKKYIAQWRSTLETYAYPFIAQKAVSEITKTDLLAILEPIWLTKNEAASRVRVIPQIKRVLWSILGPM</sequence>
<proteinExistence type="predicted"/>
<evidence type="ECO:0000313" key="5">
    <source>
        <dbReference type="Proteomes" id="UP000029257"/>
    </source>
</evidence>
<dbReference type="Proteomes" id="UP000029436">
    <property type="component" value="Unassembled WGS sequence"/>
</dbReference>
<reference evidence="5 6" key="1">
    <citation type="submission" date="2014-08" db="EMBL/GenBank/DDBJ databases">
        <title>Genome sequences of NCPPB Pectobacterium isolates.</title>
        <authorList>
            <person name="Glover R.H."/>
            <person name="Sapp M."/>
            <person name="Elphinstone J."/>
        </authorList>
    </citation>
    <scope>NUCLEOTIDE SEQUENCE [LARGE SCALE GENOMIC DNA]</scope>
    <source>
        <strain evidence="3 5">NCPPB 3701</strain>
        <strain evidence="4 6">NCPPB3702</strain>
    </source>
</reference>
<keyword evidence="6" id="KW-1185">Reference proteome</keyword>
<protein>
    <recommendedName>
        <fullName evidence="2">Phage integrase central domain-containing protein</fullName>
    </recommendedName>
</protein>
<dbReference type="InterPro" id="IPR010998">
    <property type="entry name" value="Integrase_recombinase_N"/>
</dbReference>
<name>A0AAW3EJW8_9GAMM</name>
<evidence type="ECO:0000313" key="4">
    <source>
        <dbReference type="EMBL" id="KGA27867.1"/>
    </source>
</evidence>
<accession>A0AAW3EJW8</accession>
<dbReference type="Proteomes" id="UP000029257">
    <property type="component" value="Unassembled WGS sequence"/>
</dbReference>
<evidence type="ECO:0000313" key="6">
    <source>
        <dbReference type="Proteomes" id="UP000029436"/>
    </source>
</evidence>
<dbReference type="InterPro" id="IPR011010">
    <property type="entry name" value="DNA_brk_join_enz"/>
</dbReference>
<comment type="caution">
    <text evidence="3">The sequence shown here is derived from an EMBL/GenBank/DDBJ whole genome shotgun (WGS) entry which is preliminary data.</text>
</comment>
<dbReference type="EMBL" id="JQHP01000007">
    <property type="protein sequence ID" value="KFX04981.1"/>
    <property type="molecule type" value="Genomic_DNA"/>
</dbReference>
<dbReference type="Pfam" id="PF22022">
    <property type="entry name" value="Phage_int_M"/>
    <property type="match status" value="1"/>
</dbReference>
<organism evidence="3 5">
    <name type="scientific">Pectobacterium wasabiae</name>
    <dbReference type="NCBI Taxonomy" id="55208"/>
    <lineage>
        <taxon>Bacteria</taxon>
        <taxon>Pseudomonadati</taxon>
        <taxon>Pseudomonadota</taxon>
        <taxon>Gammaproteobacteria</taxon>
        <taxon>Enterobacterales</taxon>
        <taxon>Pectobacteriaceae</taxon>
        <taxon>Pectobacterium</taxon>
    </lineage>
</organism>
<evidence type="ECO:0000256" key="1">
    <source>
        <dbReference type="ARBA" id="ARBA00023125"/>
    </source>
</evidence>
<gene>
    <name evidence="3" type="ORF">JV38_14620</name>
    <name evidence="4" type="ORF">KU73_14610</name>
</gene>
<dbReference type="Gene3D" id="1.10.150.130">
    <property type="match status" value="1"/>
</dbReference>
<dbReference type="AlphaFoldDB" id="A0AAW3EJW8"/>
<evidence type="ECO:0000313" key="3">
    <source>
        <dbReference type="EMBL" id="KFX04981.1"/>
    </source>
</evidence>